<accession>A0ABR4CPI3</accession>
<feature type="domain" description="Metallo-beta-lactamase" evidence="6">
    <location>
        <begin position="40"/>
        <end position="296"/>
    </location>
</feature>
<comment type="similarity">
    <text evidence="2">Belongs to the metallo-beta-lactamase superfamily.</text>
</comment>
<evidence type="ECO:0000313" key="7">
    <source>
        <dbReference type="EMBL" id="KAL2071902.1"/>
    </source>
</evidence>
<evidence type="ECO:0000256" key="5">
    <source>
        <dbReference type="ARBA" id="ARBA00022833"/>
    </source>
</evidence>
<comment type="cofactor">
    <cofactor evidence="1">
        <name>Zn(2+)</name>
        <dbReference type="ChEBI" id="CHEBI:29105"/>
    </cofactor>
</comment>
<dbReference type="PANTHER" id="PTHR42978:SF2">
    <property type="entry name" value="102 KBASES UNSTABLE REGION: FROM 1 TO 119443"/>
    <property type="match status" value="1"/>
</dbReference>
<dbReference type="SUPFAM" id="SSF56281">
    <property type="entry name" value="Metallo-hydrolase/oxidoreductase"/>
    <property type="match status" value="1"/>
</dbReference>
<evidence type="ECO:0000259" key="6">
    <source>
        <dbReference type="SMART" id="SM00849"/>
    </source>
</evidence>
<keyword evidence="4" id="KW-0378">Hydrolase</keyword>
<evidence type="ECO:0000313" key="8">
    <source>
        <dbReference type="Proteomes" id="UP001595075"/>
    </source>
</evidence>
<evidence type="ECO:0000256" key="4">
    <source>
        <dbReference type="ARBA" id="ARBA00022801"/>
    </source>
</evidence>
<evidence type="ECO:0000256" key="2">
    <source>
        <dbReference type="ARBA" id="ARBA00007749"/>
    </source>
</evidence>
<dbReference type="InterPro" id="IPR001279">
    <property type="entry name" value="Metallo-B-lactamas"/>
</dbReference>
<keyword evidence="5" id="KW-0862">Zinc</keyword>
<reference evidence="7 8" key="1">
    <citation type="journal article" date="2024" name="Commun. Biol.">
        <title>Comparative genomic analysis of thermophilic fungi reveals convergent evolutionary adaptations and gene losses.</title>
        <authorList>
            <person name="Steindorff A.S."/>
            <person name="Aguilar-Pontes M.V."/>
            <person name="Robinson A.J."/>
            <person name="Andreopoulos B."/>
            <person name="LaButti K."/>
            <person name="Kuo A."/>
            <person name="Mondo S."/>
            <person name="Riley R."/>
            <person name="Otillar R."/>
            <person name="Haridas S."/>
            <person name="Lipzen A."/>
            <person name="Grimwood J."/>
            <person name="Schmutz J."/>
            <person name="Clum A."/>
            <person name="Reid I.D."/>
            <person name="Moisan M.C."/>
            <person name="Butler G."/>
            <person name="Nguyen T.T.M."/>
            <person name="Dewar K."/>
            <person name="Conant G."/>
            <person name="Drula E."/>
            <person name="Henrissat B."/>
            <person name="Hansel C."/>
            <person name="Singer S."/>
            <person name="Hutchinson M.I."/>
            <person name="de Vries R.P."/>
            <person name="Natvig D.O."/>
            <person name="Powell A.J."/>
            <person name="Tsang A."/>
            <person name="Grigoriev I.V."/>
        </authorList>
    </citation>
    <scope>NUCLEOTIDE SEQUENCE [LARGE SCALE GENOMIC DNA]</scope>
    <source>
        <strain evidence="7 8">CBS 494.80</strain>
    </source>
</reference>
<dbReference type="PANTHER" id="PTHR42978">
    <property type="entry name" value="QUORUM-QUENCHING LACTONASE YTNP-RELATED-RELATED"/>
    <property type="match status" value="1"/>
</dbReference>
<name>A0ABR4CPI3_9HELO</name>
<keyword evidence="8" id="KW-1185">Reference proteome</keyword>
<sequence>MATVQLHALSSGHFSLPSHQFISPSSPTDRRTVPSLSFLIQHTSLVTNTKANILFDLGLRKDISQYSEPIRKHIDSRQPMSTSPDVVESLKAGGLEEGDVESVVLSHVHWDHIGQPRDFPDSQFIIGHGSKALLAGDSSSLRGSHSHFEFDLLPESRTIELSSLTSKSESIEQLSDSEVGNPIFNQPWTKHPEFPFLDVMDIFQDESVYVVDAPGHLPGHINLLARVSVSPQHSYIYLAGDACHDRRILRKEKDIGTWEDEAGRTCCIHANREEAQKTIERIRRLEESGVEVIFAHDVEWEGNERNRERFWGGGKGGER</sequence>
<dbReference type="SMART" id="SM00849">
    <property type="entry name" value="Lactamase_B"/>
    <property type="match status" value="1"/>
</dbReference>
<dbReference type="Proteomes" id="UP001595075">
    <property type="component" value="Unassembled WGS sequence"/>
</dbReference>
<organism evidence="7 8">
    <name type="scientific">Oculimacula yallundae</name>
    <dbReference type="NCBI Taxonomy" id="86028"/>
    <lineage>
        <taxon>Eukaryota</taxon>
        <taxon>Fungi</taxon>
        <taxon>Dikarya</taxon>
        <taxon>Ascomycota</taxon>
        <taxon>Pezizomycotina</taxon>
        <taxon>Leotiomycetes</taxon>
        <taxon>Helotiales</taxon>
        <taxon>Ploettnerulaceae</taxon>
        <taxon>Oculimacula</taxon>
    </lineage>
</organism>
<gene>
    <name evidence="7" type="ORF">VTL71DRAFT_13137</name>
</gene>
<dbReference type="Pfam" id="PF00753">
    <property type="entry name" value="Lactamase_B"/>
    <property type="match status" value="1"/>
</dbReference>
<evidence type="ECO:0000256" key="1">
    <source>
        <dbReference type="ARBA" id="ARBA00001947"/>
    </source>
</evidence>
<dbReference type="EMBL" id="JAZHXI010000005">
    <property type="protein sequence ID" value="KAL2071902.1"/>
    <property type="molecule type" value="Genomic_DNA"/>
</dbReference>
<dbReference type="InterPro" id="IPR036866">
    <property type="entry name" value="RibonucZ/Hydroxyglut_hydro"/>
</dbReference>
<dbReference type="InterPro" id="IPR051013">
    <property type="entry name" value="MBL_superfamily_lactonases"/>
</dbReference>
<keyword evidence="3" id="KW-0479">Metal-binding</keyword>
<protein>
    <recommendedName>
        <fullName evidence="6">Metallo-beta-lactamase domain-containing protein</fullName>
    </recommendedName>
</protein>
<proteinExistence type="inferred from homology"/>
<comment type="caution">
    <text evidence="7">The sequence shown here is derived from an EMBL/GenBank/DDBJ whole genome shotgun (WGS) entry which is preliminary data.</text>
</comment>
<evidence type="ECO:0000256" key="3">
    <source>
        <dbReference type="ARBA" id="ARBA00022723"/>
    </source>
</evidence>
<dbReference type="Gene3D" id="3.60.15.10">
    <property type="entry name" value="Ribonuclease Z/Hydroxyacylglutathione hydrolase-like"/>
    <property type="match status" value="1"/>
</dbReference>
<dbReference type="CDD" id="cd07730">
    <property type="entry name" value="metallo-hydrolase-like_MBL-fold"/>
    <property type="match status" value="1"/>
</dbReference>